<dbReference type="PANTHER" id="PTHR13604">
    <property type="entry name" value="DC12-RELATED"/>
    <property type="match status" value="1"/>
</dbReference>
<evidence type="ECO:0000256" key="2">
    <source>
        <dbReference type="ARBA" id="ARBA00022670"/>
    </source>
</evidence>
<protein>
    <submittedName>
        <fullName evidence="8">Uncharacterized ACR, COG2135</fullName>
    </submittedName>
</protein>
<name>B3T210_9ZZZZ</name>
<dbReference type="InterPro" id="IPR003738">
    <property type="entry name" value="SRAP"/>
</dbReference>
<evidence type="ECO:0000256" key="1">
    <source>
        <dbReference type="ARBA" id="ARBA00008136"/>
    </source>
</evidence>
<evidence type="ECO:0000256" key="4">
    <source>
        <dbReference type="ARBA" id="ARBA00022801"/>
    </source>
</evidence>
<evidence type="ECO:0000256" key="6">
    <source>
        <dbReference type="ARBA" id="ARBA00023125"/>
    </source>
</evidence>
<dbReference type="GO" id="GO:0016829">
    <property type="term" value="F:lyase activity"/>
    <property type="evidence" value="ECO:0007669"/>
    <property type="project" value="UniProtKB-KW"/>
</dbReference>
<dbReference type="GO" id="GO:0008233">
    <property type="term" value="F:peptidase activity"/>
    <property type="evidence" value="ECO:0007669"/>
    <property type="project" value="UniProtKB-KW"/>
</dbReference>
<organism evidence="8">
    <name type="scientific">uncultured marine microorganism HF4000_133G03</name>
    <dbReference type="NCBI Taxonomy" id="455521"/>
    <lineage>
        <taxon>unclassified sequences</taxon>
        <taxon>environmental samples</taxon>
    </lineage>
</organism>
<comment type="similarity">
    <text evidence="1">Belongs to the SOS response-associated peptidase family.</text>
</comment>
<dbReference type="SUPFAM" id="SSF143081">
    <property type="entry name" value="BB1717-like"/>
    <property type="match status" value="1"/>
</dbReference>
<dbReference type="AlphaFoldDB" id="B3T210"/>
<gene>
    <name evidence="8" type="ORF">ALOHA_HF4000133G03ctg1g24</name>
</gene>
<evidence type="ECO:0000256" key="5">
    <source>
        <dbReference type="ARBA" id="ARBA00023124"/>
    </source>
</evidence>
<dbReference type="PANTHER" id="PTHR13604:SF0">
    <property type="entry name" value="ABASIC SITE PROCESSING PROTEIN HMCES"/>
    <property type="match status" value="1"/>
</dbReference>
<dbReference type="EMBL" id="EU016580">
    <property type="protein sequence ID" value="ABZ06619.1"/>
    <property type="molecule type" value="Genomic_DNA"/>
</dbReference>
<dbReference type="Pfam" id="PF02586">
    <property type="entry name" value="SRAP"/>
    <property type="match status" value="1"/>
</dbReference>
<accession>B3T210</accession>
<keyword evidence="3" id="KW-0227">DNA damage</keyword>
<keyword evidence="5" id="KW-0190">Covalent protein-DNA linkage</keyword>
<keyword evidence="6" id="KW-0238">DNA-binding</keyword>
<sequence length="206" mass="23882">MCGRYAITKPFSKTEKIVKKAIGVENEDNYNAHPQQKLPVIKQYVNGKMLEKLEWGLTPSWAKEKNIRSLINGRLETLGEKISFKNLIKSYRCLIVADGYYEWKREKSGKIPYYFERQDDETIFFAGIYKTKQFCIVTREATSNVGDIHDRQPVIINKKDLNDYLNLKSDGVDFLNSYEAPVLKFHPVSKDVNIPTNNNENLILPK</sequence>
<evidence type="ECO:0000256" key="3">
    <source>
        <dbReference type="ARBA" id="ARBA00022763"/>
    </source>
</evidence>
<dbReference type="GO" id="GO:0003697">
    <property type="term" value="F:single-stranded DNA binding"/>
    <property type="evidence" value="ECO:0007669"/>
    <property type="project" value="InterPro"/>
</dbReference>
<dbReference type="Gene3D" id="3.90.1680.10">
    <property type="entry name" value="SOS response associated peptidase-like"/>
    <property type="match status" value="1"/>
</dbReference>
<reference evidence="8" key="1">
    <citation type="journal article" date="2008" name="ISME J.">
        <title>Genomic patterns of recombination, clonal divergence and environment in marine microbial populations.</title>
        <authorList>
            <person name="Konstantinidis K.T."/>
            <person name="Delong E.F."/>
        </authorList>
    </citation>
    <scope>NUCLEOTIDE SEQUENCE</scope>
</reference>
<keyword evidence="4" id="KW-0378">Hydrolase</keyword>
<evidence type="ECO:0000256" key="7">
    <source>
        <dbReference type="ARBA" id="ARBA00023239"/>
    </source>
</evidence>
<proteinExistence type="inferred from homology"/>
<dbReference type="GO" id="GO:0106300">
    <property type="term" value="P:protein-DNA covalent cross-linking repair"/>
    <property type="evidence" value="ECO:0007669"/>
    <property type="project" value="InterPro"/>
</dbReference>
<dbReference type="InterPro" id="IPR036590">
    <property type="entry name" value="SRAP-like"/>
</dbReference>
<dbReference type="GO" id="GO:0006508">
    <property type="term" value="P:proteolysis"/>
    <property type="evidence" value="ECO:0007669"/>
    <property type="project" value="UniProtKB-KW"/>
</dbReference>
<evidence type="ECO:0000313" key="8">
    <source>
        <dbReference type="EMBL" id="ABZ06619.1"/>
    </source>
</evidence>
<keyword evidence="7" id="KW-0456">Lyase</keyword>
<keyword evidence="2" id="KW-0645">Protease</keyword>